<dbReference type="RefSeq" id="WP_119540263.1">
    <property type="nucleotide sequence ID" value="NZ_QYRN01000005.1"/>
</dbReference>
<dbReference type="InterPro" id="IPR037066">
    <property type="entry name" value="Plug_dom_sf"/>
</dbReference>
<dbReference type="InterPro" id="IPR012910">
    <property type="entry name" value="Plug_dom"/>
</dbReference>
<keyword evidence="13 14" id="KW-0998">Cell outer membrane</keyword>
<protein>
    <submittedName>
        <fullName evidence="18">TonB-dependent siderophore receptor</fullName>
    </submittedName>
</protein>
<evidence type="ECO:0000259" key="17">
    <source>
        <dbReference type="SMART" id="SM00965"/>
    </source>
</evidence>
<evidence type="ECO:0000313" key="18">
    <source>
        <dbReference type="EMBL" id="RIY01062.1"/>
    </source>
</evidence>
<evidence type="ECO:0000256" key="2">
    <source>
        <dbReference type="ARBA" id="ARBA00009810"/>
    </source>
</evidence>
<evidence type="ECO:0000256" key="7">
    <source>
        <dbReference type="ARBA" id="ARBA00022729"/>
    </source>
</evidence>
<evidence type="ECO:0000256" key="12">
    <source>
        <dbReference type="ARBA" id="ARBA00023170"/>
    </source>
</evidence>
<evidence type="ECO:0000256" key="8">
    <source>
        <dbReference type="ARBA" id="ARBA00023004"/>
    </source>
</evidence>
<dbReference type="InterPro" id="IPR036942">
    <property type="entry name" value="Beta-barrel_TonB_sf"/>
</dbReference>
<keyword evidence="3 14" id="KW-0813">Transport</keyword>
<accession>A0A3A1WL67</accession>
<dbReference type="FunFam" id="2.170.130.10:FF:000001">
    <property type="entry name" value="Catecholate siderophore TonB-dependent receptor"/>
    <property type="match status" value="1"/>
</dbReference>
<keyword evidence="19" id="KW-1185">Reference proteome</keyword>
<dbReference type="FunFam" id="2.40.170.20:FF:000005">
    <property type="entry name" value="TonB-dependent siderophore receptor"/>
    <property type="match status" value="1"/>
</dbReference>
<keyword evidence="12 18" id="KW-0675">Receptor</keyword>
<feature type="domain" description="Secretin/TonB short N-terminal" evidence="17">
    <location>
        <begin position="66"/>
        <end position="117"/>
    </location>
</feature>
<feature type="short sequence motif" description="TonB C-terminal box" evidence="15">
    <location>
        <begin position="825"/>
        <end position="842"/>
    </location>
</feature>
<dbReference type="InterPro" id="IPR010105">
    <property type="entry name" value="TonB_sidphr_rcpt"/>
</dbReference>
<evidence type="ECO:0000256" key="13">
    <source>
        <dbReference type="ARBA" id="ARBA00023237"/>
    </source>
</evidence>
<keyword evidence="11 14" id="KW-0472">Membrane</keyword>
<dbReference type="PROSITE" id="PS01156">
    <property type="entry name" value="TONB_DEPENDENT_REC_2"/>
    <property type="match status" value="1"/>
</dbReference>
<dbReference type="GO" id="GO:0015891">
    <property type="term" value="P:siderophore transport"/>
    <property type="evidence" value="ECO:0007669"/>
    <property type="project" value="InterPro"/>
</dbReference>
<dbReference type="GO" id="GO:0009279">
    <property type="term" value="C:cell outer membrane"/>
    <property type="evidence" value="ECO:0007669"/>
    <property type="project" value="UniProtKB-SubCell"/>
</dbReference>
<evidence type="ECO:0000256" key="15">
    <source>
        <dbReference type="PROSITE-ProRule" id="PRU10144"/>
    </source>
</evidence>
<organism evidence="18 19">
    <name type="scientific">Aureimonas flava</name>
    <dbReference type="NCBI Taxonomy" id="2320271"/>
    <lineage>
        <taxon>Bacteria</taxon>
        <taxon>Pseudomonadati</taxon>
        <taxon>Pseudomonadota</taxon>
        <taxon>Alphaproteobacteria</taxon>
        <taxon>Hyphomicrobiales</taxon>
        <taxon>Aurantimonadaceae</taxon>
        <taxon>Aureimonas</taxon>
    </lineage>
</organism>
<dbReference type="InterPro" id="IPR010917">
    <property type="entry name" value="TonB_rcpt_CS"/>
</dbReference>
<dbReference type="InterPro" id="IPR000531">
    <property type="entry name" value="Beta-barrel_TonB"/>
</dbReference>
<keyword evidence="7" id="KW-0732">Signal</keyword>
<proteinExistence type="inferred from homology"/>
<evidence type="ECO:0000256" key="6">
    <source>
        <dbReference type="ARBA" id="ARBA00022692"/>
    </source>
</evidence>
<keyword evidence="8" id="KW-0408">Iron</keyword>
<dbReference type="PANTHER" id="PTHR32552:SF68">
    <property type="entry name" value="FERRICHROME OUTER MEMBRANE TRANSPORTER_PHAGE RECEPTOR"/>
    <property type="match status" value="1"/>
</dbReference>
<evidence type="ECO:0000256" key="14">
    <source>
        <dbReference type="PROSITE-ProRule" id="PRU01360"/>
    </source>
</evidence>
<keyword evidence="10 16" id="KW-0798">TonB box</keyword>
<dbReference type="GO" id="GO:0038023">
    <property type="term" value="F:signaling receptor activity"/>
    <property type="evidence" value="ECO:0007669"/>
    <property type="project" value="InterPro"/>
</dbReference>
<evidence type="ECO:0000256" key="10">
    <source>
        <dbReference type="ARBA" id="ARBA00023077"/>
    </source>
</evidence>
<dbReference type="Pfam" id="PF00593">
    <property type="entry name" value="TonB_dep_Rec_b-barrel"/>
    <property type="match status" value="1"/>
</dbReference>
<gene>
    <name evidence="18" type="ORF">D3218_11785</name>
</gene>
<dbReference type="Gene3D" id="3.55.50.30">
    <property type="match status" value="1"/>
</dbReference>
<name>A0A3A1WL67_9HYPH</name>
<keyword evidence="9" id="KW-0406">Ion transport</keyword>
<evidence type="ECO:0000256" key="11">
    <source>
        <dbReference type="ARBA" id="ARBA00023136"/>
    </source>
</evidence>
<dbReference type="GO" id="GO:0015344">
    <property type="term" value="F:siderophore uptake transmembrane transporter activity"/>
    <property type="evidence" value="ECO:0007669"/>
    <property type="project" value="TreeGrafter"/>
</dbReference>
<dbReference type="Gene3D" id="2.170.130.10">
    <property type="entry name" value="TonB-dependent receptor, plug domain"/>
    <property type="match status" value="1"/>
</dbReference>
<evidence type="ECO:0000256" key="16">
    <source>
        <dbReference type="RuleBase" id="RU003357"/>
    </source>
</evidence>
<dbReference type="InterPro" id="IPR039426">
    <property type="entry name" value="TonB-dep_rcpt-like"/>
</dbReference>
<comment type="similarity">
    <text evidence="2 14 16">Belongs to the TonB-dependent receptor family.</text>
</comment>
<dbReference type="Proteomes" id="UP000265750">
    <property type="component" value="Unassembled WGS sequence"/>
</dbReference>
<reference evidence="19" key="1">
    <citation type="submission" date="2018-09" db="EMBL/GenBank/DDBJ databases">
        <authorList>
            <person name="Tuo L."/>
        </authorList>
    </citation>
    <scope>NUCLEOTIDE SEQUENCE [LARGE SCALE GENOMIC DNA]</scope>
    <source>
        <strain evidence="19">M2BS4Y-1</strain>
    </source>
</reference>
<dbReference type="Pfam" id="PF07715">
    <property type="entry name" value="Plug"/>
    <property type="match status" value="1"/>
</dbReference>
<keyword evidence="4 14" id="KW-1134">Transmembrane beta strand</keyword>
<evidence type="ECO:0000313" key="19">
    <source>
        <dbReference type="Proteomes" id="UP000265750"/>
    </source>
</evidence>
<keyword evidence="5" id="KW-0410">Iron transport</keyword>
<evidence type="ECO:0000256" key="4">
    <source>
        <dbReference type="ARBA" id="ARBA00022452"/>
    </source>
</evidence>
<dbReference type="AlphaFoldDB" id="A0A3A1WL67"/>
<dbReference type="PROSITE" id="PS52016">
    <property type="entry name" value="TONB_DEPENDENT_REC_3"/>
    <property type="match status" value="1"/>
</dbReference>
<evidence type="ECO:0000256" key="5">
    <source>
        <dbReference type="ARBA" id="ARBA00022496"/>
    </source>
</evidence>
<comment type="caution">
    <text evidence="18">The sequence shown here is derived from an EMBL/GenBank/DDBJ whole genome shotgun (WGS) entry which is preliminary data.</text>
</comment>
<dbReference type="OrthoDB" id="9760333at2"/>
<dbReference type="EMBL" id="QYRN01000005">
    <property type="protein sequence ID" value="RIY01062.1"/>
    <property type="molecule type" value="Genomic_DNA"/>
</dbReference>
<evidence type="ECO:0000256" key="3">
    <source>
        <dbReference type="ARBA" id="ARBA00022448"/>
    </source>
</evidence>
<dbReference type="CDD" id="cd01347">
    <property type="entry name" value="ligand_gated_channel"/>
    <property type="match status" value="1"/>
</dbReference>
<comment type="subcellular location">
    <subcellularLocation>
        <location evidence="1 14">Cell outer membrane</location>
        <topology evidence="1 14">Multi-pass membrane protein</topology>
    </subcellularLocation>
</comment>
<keyword evidence="6 14" id="KW-0812">Transmembrane</keyword>
<dbReference type="Gene3D" id="2.40.170.20">
    <property type="entry name" value="TonB-dependent receptor, beta-barrel domain"/>
    <property type="match status" value="1"/>
</dbReference>
<dbReference type="SMART" id="SM00965">
    <property type="entry name" value="STN"/>
    <property type="match status" value="1"/>
</dbReference>
<dbReference type="SUPFAM" id="SSF56935">
    <property type="entry name" value="Porins"/>
    <property type="match status" value="1"/>
</dbReference>
<dbReference type="PANTHER" id="PTHR32552">
    <property type="entry name" value="FERRICHROME IRON RECEPTOR-RELATED"/>
    <property type="match status" value="1"/>
</dbReference>
<evidence type="ECO:0000256" key="9">
    <source>
        <dbReference type="ARBA" id="ARBA00023065"/>
    </source>
</evidence>
<evidence type="ECO:0000256" key="1">
    <source>
        <dbReference type="ARBA" id="ARBA00004571"/>
    </source>
</evidence>
<sequence length="842" mass="90239">MVKTTVWGCLRGGVSATAVALGLCGGLVGGTGPVPVFAQGSQTYAFRIPPKPLLSALADFTAVTGVQIVRGGSRPIAGTSGAVSGRLSADEAAARLLSGSGLTYRFTSPRTLLVEAPGEAAGGVAADGTVVLDMVVVDGGGESAFGPVDGIVATRSATGTKTETPLKETPQAINVVTADQMARQGSQTVTEALRYTPGVIAQYGNSDLRHDWLTVRGFTPGRYLDGLRLPFGARGYSQPRIEPFGLERVEVLKGPASLLYGQGNPGGTLNMVSKRPTEERVREIQVQGGRYSRAELAGDFGGRLDEEGRWLGRIAALGRMTDTETDFVEENKLFVAPSLTWRPSDATSLTLLGQYQRIDAPGGGQAPGLPADGTLYPDPVTGRFIERGTFIGQPGYDHFENEQWFAGYEFAHELSDQVEIRQNLRYGEVDTHSQRVQGFCFPTTSLCSATNLGRYAWAFPESAKLFTVDNQAEVHFDTGPLEHTALIGLDYLDERSDFSESNLQYVNFPRGVPGYLAFPYNVFSPGYSLTAQVPKPATVIDQTRSQLGLYAQDQVKFGGWSLVGGLRQDWADTTTDTTTVSTSTTRTTDQSDSALTGRAGLLYSFDNGITPYVSYATSFQPAAGTDRLGSAFDPTEGEQIEVGLKYEPTGINALFTLSAFQLTQTNVLTPDPLNYSFSVQTGEVEIRGLELEGKAELADGLELIASYAYQDSEITKANPSSAAAASTLGNRLAFVPEHQASAWLDYTFGEGPLHGFGLGGGLRYTGQTFGDNANRFDIPSFTLFDASVRYDFGALSPKYEGVTLKVDATNLLDKTYVSTCIAPVGCYYGEGRMVYATMNVKF</sequence>
<dbReference type="NCBIfam" id="TIGR01783">
    <property type="entry name" value="TonB-siderophor"/>
    <property type="match status" value="1"/>
</dbReference>
<dbReference type="InterPro" id="IPR011662">
    <property type="entry name" value="Secretin/TonB_short_N"/>
</dbReference>